<comment type="caution">
    <text evidence="3">The sequence shown here is derived from an EMBL/GenBank/DDBJ whole genome shotgun (WGS) entry which is preliminary data.</text>
</comment>
<evidence type="ECO:0000256" key="1">
    <source>
        <dbReference type="SAM" id="MobiDB-lite"/>
    </source>
</evidence>
<keyword evidence="4" id="KW-1185">Reference proteome</keyword>
<dbReference type="Pfam" id="PF07238">
    <property type="entry name" value="PilZ"/>
    <property type="match status" value="1"/>
</dbReference>
<dbReference type="InterPro" id="IPR009875">
    <property type="entry name" value="PilZ_domain"/>
</dbReference>
<proteinExistence type="predicted"/>
<dbReference type="Proteomes" id="UP001484535">
    <property type="component" value="Unassembled WGS sequence"/>
</dbReference>
<evidence type="ECO:0000259" key="2">
    <source>
        <dbReference type="Pfam" id="PF07238"/>
    </source>
</evidence>
<dbReference type="EMBL" id="JBDLBR010000007">
    <property type="protein sequence ID" value="MEN7538691.1"/>
    <property type="molecule type" value="Genomic_DNA"/>
</dbReference>
<feature type="domain" description="PilZ" evidence="2">
    <location>
        <begin position="9"/>
        <end position="94"/>
    </location>
</feature>
<organism evidence="3 4">
    <name type="scientific">Aurantiacibacter flavus</name>
    <dbReference type="NCBI Taxonomy" id="3145232"/>
    <lineage>
        <taxon>Bacteria</taxon>
        <taxon>Pseudomonadati</taxon>
        <taxon>Pseudomonadota</taxon>
        <taxon>Alphaproteobacteria</taxon>
        <taxon>Sphingomonadales</taxon>
        <taxon>Erythrobacteraceae</taxon>
        <taxon>Aurantiacibacter</taxon>
    </lineage>
</organism>
<sequence>MNCEQDSTPAQLNVRCRAPSGSIAVMSVLDLSAGGIMVRFAGWDARPGERVLTTIDGFSARPGVLVWVEDGRAGIAFAEALHEAVFDQLRRCLEGPHGESPAATSPRAESDGGTSRRRQFFA</sequence>
<reference evidence="3 4" key="1">
    <citation type="submission" date="2024-05" db="EMBL/GenBank/DDBJ databases">
        <authorList>
            <person name="Park S."/>
        </authorList>
    </citation>
    <scope>NUCLEOTIDE SEQUENCE [LARGE SCALE GENOMIC DNA]</scope>
    <source>
        <strain evidence="3 4">DGU5</strain>
    </source>
</reference>
<evidence type="ECO:0000313" key="3">
    <source>
        <dbReference type="EMBL" id="MEN7538691.1"/>
    </source>
</evidence>
<feature type="region of interest" description="Disordered" evidence="1">
    <location>
        <begin position="95"/>
        <end position="122"/>
    </location>
</feature>
<dbReference type="SUPFAM" id="SSF141371">
    <property type="entry name" value="PilZ domain-like"/>
    <property type="match status" value="1"/>
</dbReference>
<evidence type="ECO:0000313" key="4">
    <source>
        <dbReference type="Proteomes" id="UP001484535"/>
    </source>
</evidence>
<gene>
    <name evidence="3" type="ORF">ABDJ38_16050</name>
</gene>
<dbReference type="RefSeq" id="WP_346786151.1">
    <property type="nucleotide sequence ID" value="NZ_JBDLBR010000007.1"/>
</dbReference>
<accession>A0ABV0D1E9</accession>
<protein>
    <submittedName>
        <fullName evidence="3">PilZ domain-containing protein</fullName>
    </submittedName>
</protein>
<name>A0ABV0D1E9_9SPHN</name>